<gene>
    <name evidence="2" type="ORF">Scep_025799</name>
</gene>
<comment type="caution">
    <text evidence="2">The sequence shown here is derived from an EMBL/GenBank/DDBJ whole genome shotgun (WGS) entry which is preliminary data.</text>
</comment>
<evidence type="ECO:0000313" key="3">
    <source>
        <dbReference type="Proteomes" id="UP001419268"/>
    </source>
</evidence>
<evidence type="ECO:0000256" key="1">
    <source>
        <dbReference type="SAM" id="MobiDB-lite"/>
    </source>
</evidence>
<feature type="region of interest" description="Disordered" evidence="1">
    <location>
        <begin position="1"/>
        <end position="23"/>
    </location>
</feature>
<feature type="compositionally biased region" description="Polar residues" evidence="1">
    <location>
        <begin position="8"/>
        <end position="17"/>
    </location>
</feature>
<reference evidence="2 3" key="1">
    <citation type="submission" date="2024-01" db="EMBL/GenBank/DDBJ databases">
        <title>Genome assemblies of Stephania.</title>
        <authorList>
            <person name="Yang L."/>
        </authorList>
    </citation>
    <scope>NUCLEOTIDE SEQUENCE [LARGE SCALE GENOMIC DNA]</scope>
    <source>
        <strain evidence="2">JXDWG</strain>
        <tissue evidence="2">Leaf</tissue>
    </source>
</reference>
<organism evidence="2 3">
    <name type="scientific">Stephania cephalantha</name>
    <dbReference type="NCBI Taxonomy" id="152367"/>
    <lineage>
        <taxon>Eukaryota</taxon>
        <taxon>Viridiplantae</taxon>
        <taxon>Streptophyta</taxon>
        <taxon>Embryophyta</taxon>
        <taxon>Tracheophyta</taxon>
        <taxon>Spermatophyta</taxon>
        <taxon>Magnoliopsida</taxon>
        <taxon>Ranunculales</taxon>
        <taxon>Menispermaceae</taxon>
        <taxon>Menispermoideae</taxon>
        <taxon>Cissampelideae</taxon>
        <taxon>Stephania</taxon>
    </lineage>
</organism>
<proteinExistence type="predicted"/>
<keyword evidence="3" id="KW-1185">Reference proteome</keyword>
<dbReference type="AlphaFoldDB" id="A0AAP0EIV7"/>
<sequence>MMMATLSVAGSHNSVSGDNGHDSDDIYDSDVGFVVSGGSGGGGGGDVVVVGFQASIWSLSLAFEAQNVDGIKDI</sequence>
<accession>A0AAP0EIV7</accession>
<name>A0AAP0EIV7_9MAGN</name>
<dbReference type="Proteomes" id="UP001419268">
    <property type="component" value="Unassembled WGS sequence"/>
</dbReference>
<evidence type="ECO:0000313" key="2">
    <source>
        <dbReference type="EMBL" id="KAK9094330.1"/>
    </source>
</evidence>
<dbReference type="EMBL" id="JBBNAG010000011">
    <property type="protein sequence ID" value="KAK9094330.1"/>
    <property type="molecule type" value="Genomic_DNA"/>
</dbReference>
<protein>
    <submittedName>
        <fullName evidence="2">Uncharacterized protein</fullName>
    </submittedName>
</protein>